<dbReference type="PANTHER" id="PTHR30347:SF1">
    <property type="entry name" value="MECHANOSENSITIVE CHANNEL MSCK"/>
    <property type="match status" value="1"/>
</dbReference>
<evidence type="ECO:0000256" key="6">
    <source>
        <dbReference type="ARBA" id="ARBA00023136"/>
    </source>
</evidence>
<dbReference type="Pfam" id="PF21082">
    <property type="entry name" value="MS_channel_3rd"/>
    <property type="match status" value="1"/>
</dbReference>
<dbReference type="Gene3D" id="2.30.30.60">
    <property type="match status" value="1"/>
</dbReference>
<evidence type="ECO:0000256" key="4">
    <source>
        <dbReference type="ARBA" id="ARBA00022692"/>
    </source>
</evidence>
<feature type="transmembrane region" description="Helical" evidence="7">
    <location>
        <begin position="175"/>
        <end position="193"/>
    </location>
</feature>
<evidence type="ECO:0000256" key="5">
    <source>
        <dbReference type="ARBA" id="ARBA00022989"/>
    </source>
</evidence>
<sequence>MPEPTQTANALANQPLEAEDFGTSGVASAADAIADTSHWFVDFFDRLFANLTWENVFAQICVVVLAFVLGNILSKRFRILAERWRPGPEQKGIVVNLKHLGIGLLENVAFGFIAGSVIALSAYIMVAVADYPPNSLVVCRIFYNLFYAYSLLSIVTCFLQATIGKHIITPSLRKSVSTIFWCLAVLQFFGVLGELVNILDATKIPIGKGDMTLWKLLIAAFSVLLTLGVANWLSSIVAQFIDGAESLSANQKVVLTRVFSVLLMVLAVIIGLGTVGIDLTILSVFGGALGVGLGFGLQKIASNYISGFIILLDKSIKIGDLVQVGAFRGKVTEINTRFTVVRSADGIENIVPNETFVTTAVQNLSYTDGAVIQYVDISVAYGANVERALQIMLEEASKERPRIVKGRKGWAYVDSYADSGINLKLGFWLADPVNGSSSIKTEIGLAVYRRFQEENIEIPYNRLEIVLRDALVPIRVEEMAGKKSPASADQKY</sequence>
<dbReference type="InterPro" id="IPR049142">
    <property type="entry name" value="MS_channel_1st"/>
</dbReference>
<feature type="transmembrane region" description="Helical" evidence="7">
    <location>
        <begin position="56"/>
        <end position="73"/>
    </location>
</feature>
<dbReference type="Gene3D" id="3.30.70.100">
    <property type="match status" value="1"/>
</dbReference>
<dbReference type="SUPFAM" id="SSF82861">
    <property type="entry name" value="Mechanosensitive channel protein MscS (YggB), transmembrane region"/>
    <property type="match status" value="1"/>
</dbReference>
<feature type="transmembrane region" description="Helical" evidence="7">
    <location>
        <begin position="213"/>
        <end position="233"/>
    </location>
</feature>
<dbReference type="OrthoDB" id="9809206at2"/>
<reference evidence="11 12" key="1">
    <citation type="submission" date="2019-10" db="EMBL/GenBank/DDBJ databases">
        <title>Genome diversity of Sutterella seckii.</title>
        <authorList>
            <person name="Chaplin A.V."/>
            <person name="Sokolova S.R."/>
            <person name="Mosin K.A."/>
            <person name="Ivanova E.L."/>
            <person name="Kochetkova T.O."/>
            <person name="Goltsov A.Y."/>
            <person name="Trofimov D.Y."/>
            <person name="Efimov B.A."/>
        </authorList>
    </citation>
    <scope>NUCLEOTIDE SEQUENCE [LARGE SCALE GENOMIC DNA]</scope>
    <source>
        <strain evidence="11 12">ASD393</strain>
    </source>
</reference>
<keyword evidence="4 7" id="KW-0812">Transmembrane</keyword>
<dbReference type="GO" id="GO:0005886">
    <property type="term" value="C:plasma membrane"/>
    <property type="evidence" value="ECO:0007669"/>
    <property type="project" value="UniProtKB-SubCell"/>
</dbReference>
<dbReference type="SUPFAM" id="SSF82689">
    <property type="entry name" value="Mechanosensitive channel protein MscS (YggB), C-terminal domain"/>
    <property type="match status" value="1"/>
</dbReference>
<comment type="subcellular location">
    <subcellularLocation>
        <location evidence="1">Cell membrane</location>
        <topology evidence="1">Multi-pass membrane protein</topology>
    </subcellularLocation>
</comment>
<dbReference type="Gene3D" id="1.10.287.1260">
    <property type="match status" value="1"/>
</dbReference>
<dbReference type="AlphaFoldDB" id="A0A6I1EIH8"/>
<evidence type="ECO:0000313" key="11">
    <source>
        <dbReference type="EMBL" id="KAB7656106.1"/>
    </source>
</evidence>
<organism evidence="11 12">
    <name type="scientific">Sutterella seckii</name>
    <dbReference type="NCBI Taxonomy" id="1944635"/>
    <lineage>
        <taxon>Bacteria</taxon>
        <taxon>Pseudomonadati</taxon>
        <taxon>Pseudomonadota</taxon>
        <taxon>Betaproteobacteria</taxon>
        <taxon>Burkholderiales</taxon>
        <taxon>Sutterellaceae</taxon>
        <taxon>Sutterella</taxon>
    </lineage>
</organism>
<dbReference type="InterPro" id="IPR023408">
    <property type="entry name" value="MscS_beta-dom_sf"/>
</dbReference>
<dbReference type="InterPro" id="IPR010920">
    <property type="entry name" value="LSM_dom_sf"/>
</dbReference>
<gene>
    <name evidence="11" type="ORF">GBM95_09155</name>
</gene>
<feature type="domain" description="Mechanosensitive ion channel MscS C-terminal" evidence="9">
    <location>
        <begin position="375"/>
        <end position="458"/>
    </location>
</feature>
<comment type="caution">
    <text evidence="11">The sequence shown here is derived from an EMBL/GenBank/DDBJ whole genome shotgun (WGS) entry which is preliminary data.</text>
</comment>
<dbReference type="GO" id="GO:0008381">
    <property type="term" value="F:mechanosensitive monoatomic ion channel activity"/>
    <property type="evidence" value="ECO:0007669"/>
    <property type="project" value="UniProtKB-ARBA"/>
</dbReference>
<dbReference type="RefSeq" id="WP_152158826.1">
    <property type="nucleotide sequence ID" value="NZ_WEHX01000076.1"/>
</dbReference>
<feature type="transmembrane region" description="Helical" evidence="7">
    <location>
        <begin position="254"/>
        <end position="273"/>
    </location>
</feature>
<keyword evidence="5 7" id="KW-1133">Transmembrane helix</keyword>
<dbReference type="SUPFAM" id="SSF50182">
    <property type="entry name" value="Sm-like ribonucleoproteins"/>
    <property type="match status" value="1"/>
</dbReference>
<dbReference type="Pfam" id="PF00924">
    <property type="entry name" value="MS_channel_2nd"/>
    <property type="match status" value="1"/>
</dbReference>
<accession>A0A6I1EIH8</accession>
<evidence type="ECO:0000259" key="10">
    <source>
        <dbReference type="Pfam" id="PF21088"/>
    </source>
</evidence>
<dbReference type="PANTHER" id="PTHR30347">
    <property type="entry name" value="POTASSIUM CHANNEL RELATED"/>
    <property type="match status" value="1"/>
</dbReference>
<comment type="similarity">
    <text evidence="2">Belongs to the MscS (TC 1.A.23) family.</text>
</comment>
<feature type="domain" description="Mechanosensitive ion channel MscS" evidence="8">
    <location>
        <begin position="300"/>
        <end position="365"/>
    </location>
</feature>
<keyword evidence="3" id="KW-1003">Cell membrane</keyword>
<dbReference type="InterPro" id="IPR049278">
    <property type="entry name" value="MS_channel_C"/>
</dbReference>
<feature type="transmembrane region" description="Helical" evidence="7">
    <location>
        <begin position="279"/>
        <end position="297"/>
    </location>
</feature>
<dbReference type="Proteomes" id="UP000430564">
    <property type="component" value="Unassembled WGS sequence"/>
</dbReference>
<dbReference type="Pfam" id="PF21088">
    <property type="entry name" value="MS_channel_1st"/>
    <property type="match status" value="1"/>
</dbReference>
<proteinExistence type="inferred from homology"/>
<keyword evidence="6 7" id="KW-0472">Membrane</keyword>
<dbReference type="InterPro" id="IPR006685">
    <property type="entry name" value="MscS_channel_2nd"/>
</dbReference>
<evidence type="ECO:0000256" key="7">
    <source>
        <dbReference type="SAM" id="Phobius"/>
    </source>
</evidence>
<feature type="domain" description="Mechanosensitive ion channel transmembrane helices 2/3" evidence="10">
    <location>
        <begin position="258"/>
        <end position="298"/>
    </location>
</feature>
<evidence type="ECO:0000259" key="9">
    <source>
        <dbReference type="Pfam" id="PF21082"/>
    </source>
</evidence>
<evidence type="ECO:0000313" key="12">
    <source>
        <dbReference type="Proteomes" id="UP000430564"/>
    </source>
</evidence>
<protein>
    <submittedName>
        <fullName evidence="11">Mechanosensitive ion channel</fullName>
    </submittedName>
</protein>
<feature type="transmembrane region" description="Helical" evidence="7">
    <location>
        <begin position="141"/>
        <end position="163"/>
    </location>
</feature>
<feature type="transmembrane region" description="Helical" evidence="7">
    <location>
        <begin position="108"/>
        <end position="129"/>
    </location>
</feature>
<dbReference type="InterPro" id="IPR011066">
    <property type="entry name" value="MscS_channel_C_sf"/>
</dbReference>
<evidence type="ECO:0000256" key="3">
    <source>
        <dbReference type="ARBA" id="ARBA00022475"/>
    </source>
</evidence>
<dbReference type="InterPro" id="IPR052702">
    <property type="entry name" value="MscS-like_channel"/>
</dbReference>
<evidence type="ECO:0000256" key="1">
    <source>
        <dbReference type="ARBA" id="ARBA00004651"/>
    </source>
</evidence>
<name>A0A6I1EIH8_9BURK</name>
<dbReference type="InterPro" id="IPR011014">
    <property type="entry name" value="MscS_channel_TM-2"/>
</dbReference>
<evidence type="ECO:0000256" key="2">
    <source>
        <dbReference type="ARBA" id="ARBA00008017"/>
    </source>
</evidence>
<dbReference type="EMBL" id="WEHX01000076">
    <property type="protein sequence ID" value="KAB7656106.1"/>
    <property type="molecule type" value="Genomic_DNA"/>
</dbReference>
<evidence type="ECO:0000259" key="8">
    <source>
        <dbReference type="Pfam" id="PF00924"/>
    </source>
</evidence>